<dbReference type="AlphaFoldDB" id="M6W506"/>
<protein>
    <submittedName>
        <fullName evidence="1">Uncharacterized protein</fullName>
    </submittedName>
</protein>
<name>M6W506_LEPBO</name>
<evidence type="ECO:0000313" key="2">
    <source>
        <dbReference type="Proteomes" id="UP000012159"/>
    </source>
</evidence>
<comment type="caution">
    <text evidence="1">The sequence shown here is derived from an EMBL/GenBank/DDBJ whole genome shotgun (WGS) entry which is preliminary data.</text>
</comment>
<dbReference type="EMBL" id="AKWF02000018">
    <property type="protein sequence ID" value="EMO64832.1"/>
    <property type="molecule type" value="Genomic_DNA"/>
</dbReference>
<dbReference type="STRING" id="1192866.LEP1GSC133_2779"/>
<sequence>METLEFGCGSSILAEGFEIVPLIPFVWKKITNYRKRRKKLCPLD</sequence>
<accession>M6W506</accession>
<gene>
    <name evidence="1" type="ORF">LEP1GSC133_2779</name>
</gene>
<organism evidence="1 2">
    <name type="scientific">Leptospira borgpetersenii serovar Pomona str. 200901868</name>
    <dbReference type="NCBI Taxonomy" id="1192866"/>
    <lineage>
        <taxon>Bacteria</taxon>
        <taxon>Pseudomonadati</taxon>
        <taxon>Spirochaetota</taxon>
        <taxon>Spirochaetia</taxon>
        <taxon>Leptospirales</taxon>
        <taxon>Leptospiraceae</taxon>
        <taxon>Leptospira</taxon>
    </lineage>
</organism>
<evidence type="ECO:0000313" key="1">
    <source>
        <dbReference type="EMBL" id="EMO64832.1"/>
    </source>
</evidence>
<proteinExistence type="predicted"/>
<reference evidence="1 2" key="1">
    <citation type="submission" date="2013-01" db="EMBL/GenBank/DDBJ databases">
        <authorList>
            <person name="Harkins D.M."/>
            <person name="Durkin A.S."/>
            <person name="Brinkac L.M."/>
            <person name="Haft D.H."/>
            <person name="Selengut J.D."/>
            <person name="Sanka R."/>
            <person name="DePew J."/>
            <person name="Purushe J."/>
            <person name="Picardeau M."/>
            <person name="Werts C."/>
            <person name="Goarant C."/>
            <person name="Vinetz J.M."/>
            <person name="Sutton G.G."/>
            <person name="Nierman W.C."/>
            <person name="Fouts D.E."/>
        </authorList>
    </citation>
    <scope>NUCLEOTIDE SEQUENCE [LARGE SCALE GENOMIC DNA]</scope>
    <source>
        <strain evidence="1 2">200901868</strain>
    </source>
</reference>
<dbReference type="Proteomes" id="UP000012159">
    <property type="component" value="Unassembled WGS sequence"/>
</dbReference>